<gene>
    <name evidence="1" type="ORF">LAESUDRAFT_722803</name>
</gene>
<dbReference type="GeneID" id="63825307"/>
<proteinExistence type="predicted"/>
<dbReference type="AlphaFoldDB" id="A0A165FKA6"/>
<reference evidence="1 2" key="1">
    <citation type="journal article" date="2016" name="Mol. Biol. Evol.">
        <title>Comparative Genomics of Early-Diverging Mushroom-Forming Fungi Provides Insights into the Origins of Lignocellulose Decay Capabilities.</title>
        <authorList>
            <person name="Nagy L.G."/>
            <person name="Riley R."/>
            <person name="Tritt A."/>
            <person name="Adam C."/>
            <person name="Daum C."/>
            <person name="Floudas D."/>
            <person name="Sun H."/>
            <person name="Yadav J.S."/>
            <person name="Pangilinan J."/>
            <person name="Larsson K.H."/>
            <person name="Matsuura K."/>
            <person name="Barry K."/>
            <person name="Labutti K."/>
            <person name="Kuo R."/>
            <person name="Ohm R.A."/>
            <person name="Bhattacharya S.S."/>
            <person name="Shirouzu T."/>
            <person name="Yoshinaga Y."/>
            <person name="Martin F.M."/>
            <person name="Grigoriev I.V."/>
            <person name="Hibbett D.S."/>
        </authorList>
    </citation>
    <scope>NUCLEOTIDE SEQUENCE [LARGE SCALE GENOMIC DNA]</scope>
    <source>
        <strain evidence="1 2">93-53</strain>
    </source>
</reference>
<dbReference type="Proteomes" id="UP000076871">
    <property type="component" value="Unassembled WGS sequence"/>
</dbReference>
<evidence type="ECO:0000313" key="2">
    <source>
        <dbReference type="Proteomes" id="UP000076871"/>
    </source>
</evidence>
<dbReference type="RefSeq" id="XP_040766841.1">
    <property type="nucleotide sequence ID" value="XM_040908278.1"/>
</dbReference>
<evidence type="ECO:0000313" key="1">
    <source>
        <dbReference type="EMBL" id="KZT09101.1"/>
    </source>
</evidence>
<evidence type="ECO:0008006" key="3">
    <source>
        <dbReference type="Google" id="ProtNLM"/>
    </source>
</evidence>
<accession>A0A165FKA6</accession>
<keyword evidence="2" id="KW-1185">Reference proteome</keyword>
<protein>
    <recommendedName>
        <fullName evidence="3">Ubiquitin-like domain-containing protein</fullName>
    </recommendedName>
</protein>
<name>A0A165FKA6_9APHY</name>
<dbReference type="EMBL" id="KV427612">
    <property type="protein sequence ID" value="KZT09101.1"/>
    <property type="molecule type" value="Genomic_DNA"/>
</dbReference>
<dbReference type="OrthoDB" id="3216574at2759"/>
<organism evidence="1 2">
    <name type="scientific">Laetiporus sulphureus 93-53</name>
    <dbReference type="NCBI Taxonomy" id="1314785"/>
    <lineage>
        <taxon>Eukaryota</taxon>
        <taxon>Fungi</taxon>
        <taxon>Dikarya</taxon>
        <taxon>Basidiomycota</taxon>
        <taxon>Agaricomycotina</taxon>
        <taxon>Agaricomycetes</taxon>
        <taxon>Polyporales</taxon>
        <taxon>Laetiporus</taxon>
    </lineage>
</organism>
<sequence>MDIWCLLINHEKEPIGTPSAVPVSSMDTVDHLRNKVKAHFQPALDSIAVNELVV</sequence>
<dbReference type="InParanoid" id="A0A165FKA6"/>